<accession>A0ACC3AQD2</accession>
<gene>
    <name evidence="1" type="ORF">N8T08_011084</name>
</gene>
<keyword evidence="2" id="KW-1185">Reference proteome</keyword>
<name>A0ACC3AQD2_9EURO</name>
<proteinExistence type="predicted"/>
<sequence>MAFPFETKLPWIRLPEPYKTTYDLQVIAVQHGVRQFQLRRSPRSDEGTPPPEPLHHDSLKFTDLSRPDATNTPPESNNSAWARAQRSPVTHWTWDGQYAPTVGQIWNVIYALLTLQSDFEIFRVVLAGEGKDLLARELQAVGLAIEHPSPSAPPGQPTPHSPDLSSQLVVYRSTFWQGAGSPFGPRPVWVADSDIYRSLRRPLTAYPLHPVQHTLTTKFPDVRVHAIHPVRPAKPTPGSRIYSRYIPHLDEYFSIWALDYTDDEHLKLFNKWQNDPRVAQGWNETGTLEQHREYLRKIHEDPHQITVLAKFNDTFFSYHEIYWAKEDHLGAHYDADDWDRGRHSLVGDTRFRGQHRVMAWWCSLMHYMFLDDPRTKYIVGEPKFTNLTPLAYDHATGFNLHKIVDLPHKRSALVKCRREKFFHISPFRFNGSDQLERDPFRALKL</sequence>
<evidence type="ECO:0000313" key="2">
    <source>
        <dbReference type="Proteomes" id="UP001177260"/>
    </source>
</evidence>
<dbReference type="EMBL" id="JAOPJF010000095">
    <property type="protein sequence ID" value="KAK1139923.1"/>
    <property type="molecule type" value="Genomic_DNA"/>
</dbReference>
<dbReference type="Proteomes" id="UP001177260">
    <property type="component" value="Unassembled WGS sequence"/>
</dbReference>
<comment type="caution">
    <text evidence="1">The sequence shown here is derived from an EMBL/GenBank/DDBJ whole genome shotgun (WGS) entry which is preliminary data.</text>
</comment>
<reference evidence="1 2" key="1">
    <citation type="journal article" date="2023" name="ACS Omega">
        <title>Identification of the Neoaspergillic Acid Biosynthesis Gene Cluster by Establishing an In Vitro CRISPR-Ribonucleoprotein Genetic System in Aspergillus melleus.</title>
        <authorList>
            <person name="Yuan B."/>
            <person name="Grau M.F."/>
            <person name="Murata R.M."/>
            <person name="Torok T."/>
            <person name="Venkateswaran K."/>
            <person name="Stajich J.E."/>
            <person name="Wang C.C.C."/>
        </authorList>
    </citation>
    <scope>NUCLEOTIDE SEQUENCE [LARGE SCALE GENOMIC DNA]</scope>
    <source>
        <strain evidence="1 2">IMV 1140</strain>
    </source>
</reference>
<protein>
    <submittedName>
        <fullName evidence="1">Uncharacterized protein</fullName>
    </submittedName>
</protein>
<evidence type="ECO:0000313" key="1">
    <source>
        <dbReference type="EMBL" id="KAK1139923.1"/>
    </source>
</evidence>
<organism evidence="1 2">
    <name type="scientific">Aspergillus melleus</name>
    <dbReference type="NCBI Taxonomy" id="138277"/>
    <lineage>
        <taxon>Eukaryota</taxon>
        <taxon>Fungi</taxon>
        <taxon>Dikarya</taxon>
        <taxon>Ascomycota</taxon>
        <taxon>Pezizomycotina</taxon>
        <taxon>Eurotiomycetes</taxon>
        <taxon>Eurotiomycetidae</taxon>
        <taxon>Eurotiales</taxon>
        <taxon>Aspergillaceae</taxon>
        <taxon>Aspergillus</taxon>
        <taxon>Aspergillus subgen. Circumdati</taxon>
    </lineage>
</organism>